<evidence type="ECO:0000313" key="2">
    <source>
        <dbReference type="Proteomes" id="UP000769157"/>
    </source>
</evidence>
<reference evidence="1" key="1">
    <citation type="journal article" date="2021" name="Open Biol.">
        <title>Shared evolutionary footprints suggest mitochondrial oxidative damage underlies multiple complex I losses in fungi.</title>
        <authorList>
            <person name="Schikora-Tamarit M.A."/>
            <person name="Marcet-Houben M."/>
            <person name="Nosek J."/>
            <person name="Gabaldon T."/>
        </authorList>
    </citation>
    <scope>NUCLEOTIDE SEQUENCE</scope>
    <source>
        <strain evidence="1">CBS6075</strain>
    </source>
</reference>
<gene>
    <name evidence="1" type="ORF">OGAPHI_000877</name>
</gene>
<accession>A0A9P8TAJ7</accession>
<organism evidence="1 2">
    <name type="scientific">Ogataea philodendri</name>
    <dbReference type="NCBI Taxonomy" id="1378263"/>
    <lineage>
        <taxon>Eukaryota</taxon>
        <taxon>Fungi</taxon>
        <taxon>Dikarya</taxon>
        <taxon>Ascomycota</taxon>
        <taxon>Saccharomycotina</taxon>
        <taxon>Pichiomycetes</taxon>
        <taxon>Pichiales</taxon>
        <taxon>Pichiaceae</taxon>
        <taxon>Ogataea</taxon>
    </lineage>
</organism>
<reference evidence="1" key="2">
    <citation type="submission" date="2021-01" db="EMBL/GenBank/DDBJ databases">
        <authorList>
            <person name="Schikora-Tamarit M.A."/>
        </authorList>
    </citation>
    <scope>NUCLEOTIDE SEQUENCE</scope>
    <source>
        <strain evidence="1">CBS6075</strain>
    </source>
</reference>
<name>A0A9P8TAJ7_9ASCO</name>
<sequence length="118" mass="13927">MDWLAGSPQKLILSSTSVCEIHGAHNFPELVAFIWLPLHNFDPCFNEFFFNKFKSSQNGWMWLDDSIRPHDTHSQLFVYIHFFPRNTVKGGVLEPWFGTNIRRHKQFDITQMLCQRAN</sequence>
<evidence type="ECO:0000313" key="1">
    <source>
        <dbReference type="EMBL" id="KAH3671166.1"/>
    </source>
</evidence>
<comment type="caution">
    <text evidence="1">The sequence shown here is derived from an EMBL/GenBank/DDBJ whole genome shotgun (WGS) entry which is preliminary data.</text>
</comment>
<dbReference type="AlphaFoldDB" id="A0A9P8TAJ7"/>
<protein>
    <submittedName>
        <fullName evidence="1">Uncharacterized protein</fullName>
    </submittedName>
</protein>
<keyword evidence="2" id="KW-1185">Reference proteome</keyword>
<dbReference type="EMBL" id="JAEUBE010000084">
    <property type="protein sequence ID" value="KAH3671166.1"/>
    <property type="molecule type" value="Genomic_DNA"/>
</dbReference>
<dbReference type="Proteomes" id="UP000769157">
    <property type="component" value="Unassembled WGS sequence"/>
</dbReference>
<dbReference type="RefSeq" id="XP_046064534.1">
    <property type="nucleotide sequence ID" value="XM_046209019.1"/>
</dbReference>
<proteinExistence type="predicted"/>
<dbReference type="GeneID" id="70232845"/>